<dbReference type="InterPro" id="IPR036508">
    <property type="entry name" value="Chitin-bd_dom_sf"/>
</dbReference>
<dbReference type="SMART" id="SM00494">
    <property type="entry name" value="ChtBD2"/>
    <property type="match status" value="1"/>
</dbReference>
<dbReference type="InterPro" id="IPR017907">
    <property type="entry name" value="Znf_RING_CS"/>
</dbReference>
<dbReference type="EMBL" id="BAABUK010000014">
    <property type="protein sequence ID" value="GAA5812867.1"/>
    <property type="molecule type" value="Genomic_DNA"/>
</dbReference>
<dbReference type="Proteomes" id="UP001473302">
    <property type="component" value="Unassembled WGS sequence"/>
</dbReference>
<evidence type="ECO:0000256" key="1">
    <source>
        <dbReference type="ARBA" id="ARBA00022723"/>
    </source>
</evidence>
<gene>
    <name evidence="6" type="ORF">MFLAVUS_006326</name>
</gene>
<dbReference type="InterPro" id="IPR002557">
    <property type="entry name" value="Chitin-bd_dom"/>
</dbReference>
<reference evidence="6 7" key="1">
    <citation type="submission" date="2024-04" db="EMBL/GenBank/DDBJ databases">
        <title>genome sequences of Mucor flavus KT1a and Helicostylum pulchrum KT1b strains isolated from the surface of a dry-aged beef.</title>
        <authorList>
            <person name="Toyotome T."/>
            <person name="Hosono M."/>
            <person name="Torimaru M."/>
            <person name="Fukuda K."/>
            <person name="Mikami N."/>
        </authorList>
    </citation>
    <scope>NUCLEOTIDE SEQUENCE [LARGE SCALE GENOMIC DNA]</scope>
    <source>
        <strain evidence="6 7">KT1a</strain>
    </source>
</reference>
<evidence type="ECO:0000256" key="2">
    <source>
        <dbReference type="ARBA" id="ARBA00022771"/>
    </source>
</evidence>
<dbReference type="Gene3D" id="2.170.140.10">
    <property type="entry name" value="Chitin binding domain"/>
    <property type="match status" value="1"/>
</dbReference>
<dbReference type="PROSITE" id="PS50940">
    <property type="entry name" value="CHIT_BIND_II"/>
    <property type="match status" value="1"/>
</dbReference>
<organism evidence="6 7">
    <name type="scientific">Mucor flavus</name>
    <dbReference type="NCBI Taxonomy" id="439312"/>
    <lineage>
        <taxon>Eukaryota</taxon>
        <taxon>Fungi</taxon>
        <taxon>Fungi incertae sedis</taxon>
        <taxon>Mucoromycota</taxon>
        <taxon>Mucoromycotina</taxon>
        <taxon>Mucoromycetes</taxon>
        <taxon>Mucorales</taxon>
        <taxon>Mucorineae</taxon>
        <taxon>Mucoraceae</taxon>
        <taxon>Mucor</taxon>
    </lineage>
</organism>
<evidence type="ECO:0000313" key="6">
    <source>
        <dbReference type="EMBL" id="GAA5812867.1"/>
    </source>
</evidence>
<keyword evidence="1" id="KW-0479">Metal-binding</keyword>
<evidence type="ECO:0000256" key="3">
    <source>
        <dbReference type="ARBA" id="ARBA00022833"/>
    </source>
</evidence>
<name>A0ABP9Z177_9FUNG</name>
<keyword evidence="3" id="KW-0862">Zinc</keyword>
<keyword evidence="2" id="KW-0863">Zinc-finger</keyword>
<evidence type="ECO:0000259" key="5">
    <source>
        <dbReference type="PROSITE" id="PS50940"/>
    </source>
</evidence>
<evidence type="ECO:0000256" key="4">
    <source>
        <dbReference type="SAM" id="SignalP"/>
    </source>
</evidence>
<feature type="signal peptide" evidence="4">
    <location>
        <begin position="1"/>
        <end position="23"/>
    </location>
</feature>
<comment type="caution">
    <text evidence="6">The sequence shown here is derived from an EMBL/GenBank/DDBJ whole genome shotgun (WGS) entry which is preliminary data.</text>
</comment>
<proteinExistence type="predicted"/>
<sequence>MQKPSILILISALCFAFTSSVFASSNDCEGAGVIRFLPRENDCDSYIDCTDGLGDTRKCPPGLMFNFQAGACQVPGNFPCYEKPHYNKEAVGLSDLDSSKPGILLDRVHCDLYMDCADGSGALNKFPGKQLFNYYSNSCEEPETEMTKRRLDDSSFANVLRQKVKEDPVIKQQAAQNTFALLMKAQQRPKPRAVAMPSYQYFNAPQEPAPVEKCQRCANASVYNKCSFCEHIFCHNCLQDCGACQYLFCSTCSVIE</sequence>
<feature type="domain" description="Chitin-binding type-2" evidence="5">
    <location>
        <begin position="25"/>
        <end position="82"/>
    </location>
</feature>
<dbReference type="PROSITE" id="PS00518">
    <property type="entry name" value="ZF_RING_1"/>
    <property type="match status" value="1"/>
</dbReference>
<protein>
    <recommendedName>
        <fullName evidence="5">Chitin-binding type-2 domain-containing protein</fullName>
    </recommendedName>
</protein>
<dbReference type="SUPFAM" id="SSF57625">
    <property type="entry name" value="Invertebrate chitin-binding proteins"/>
    <property type="match status" value="1"/>
</dbReference>
<accession>A0ABP9Z177</accession>
<keyword evidence="7" id="KW-1185">Reference proteome</keyword>
<dbReference type="Pfam" id="PF01607">
    <property type="entry name" value="CBM_14"/>
    <property type="match status" value="1"/>
</dbReference>
<feature type="chain" id="PRO_5047007068" description="Chitin-binding type-2 domain-containing protein" evidence="4">
    <location>
        <begin position="24"/>
        <end position="256"/>
    </location>
</feature>
<keyword evidence="4" id="KW-0732">Signal</keyword>
<evidence type="ECO:0000313" key="7">
    <source>
        <dbReference type="Proteomes" id="UP001473302"/>
    </source>
</evidence>